<dbReference type="Proteomes" id="UP000635245">
    <property type="component" value="Unassembled WGS sequence"/>
</dbReference>
<name>A0A934QR84_9PSEU</name>
<accession>A0A934QR84</accession>
<keyword evidence="3" id="KW-1185">Reference proteome</keyword>
<feature type="transmembrane region" description="Helical" evidence="1">
    <location>
        <begin position="25"/>
        <end position="47"/>
    </location>
</feature>
<sequence length="155" mass="16943">MSGMSELDQVADARRKVASHAQFPTGYWVFFGVALVFMAGVPIWMSWVNSAGSTYLGWSLGAIALGSAVYSVIKRRRSGVHLPKWAGAYPSARPIWLASIVITLAGFVGINVLVNNDQRNIALMVLPVVAIAVFFTHLKIRSAMRRDIEAGRVRP</sequence>
<keyword evidence="1" id="KW-0812">Transmembrane</keyword>
<keyword evidence="1" id="KW-0472">Membrane</keyword>
<evidence type="ECO:0000256" key="1">
    <source>
        <dbReference type="SAM" id="Phobius"/>
    </source>
</evidence>
<evidence type="ECO:0000313" key="2">
    <source>
        <dbReference type="EMBL" id="MBK1785226.1"/>
    </source>
</evidence>
<keyword evidence="1" id="KW-1133">Transmembrane helix</keyword>
<feature type="transmembrane region" description="Helical" evidence="1">
    <location>
        <begin position="120"/>
        <end position="138"/>
    </location>
</feature>
<gene>
    <name evidence="2" type="ORF">JHE00_12905</name>
</gene>
<dbReference type="AlphaFoldDB" id="A0A934QR84"/>
<comment type="caution">
    <text evidence="2">The sequence shown here is derived from an EMBL/GenBank/DDBJ whole genome shotgun (WGS) entry which is preliminary data.</text>
</comment>
<proteinExistence type="predicted"/>
<reference evidence="2" key="1">
    <citation type="submission" date="2020-12" db="EMBL/GenBank/DDBJ databases">
        <title>Prauserella sp. ASG 168, a novel actinomycete isolated from cave rock.</title>
        <authorList>
            <person name="Suriyachadkun C."/>
        </authorList>
    </citation>
    <scope>NUCLEOTIDE SEQUENCE</scope>
    <source>
        <strain evidence="2">ASG 168</strain>
    </source>
</reference>
<protein>
    <submittedName>
        <fullName evidence="2">Uncharacterized protein</fullName>
    </submittedName>
</protein>
<feature type="transmembrane region" description="Helical" evidence="1">
    <location>
        <begin position="94"/>
        <end position="114"/>
    </location>
</feature>
<dbReference type="RefSeq" id="WP_200318169.1">
    <property type="nucleotide sequence ID" value="NZ_JAENJH010000002.1"/>
</dbReference>
<dbReference type="EMBL" id="JAENJH010000002">
    <property type="protein sequence ID" value="MBK1785226.1"/>
    <property type="molecule type" value="Genomic_DNA"/>
</dbReference>
<organism evidence="2 3">
    <name type="scientific">Prauserella cavernicola</name>
    <dbReference type="NCBI Taxonomy" id="2800127"/>
    <lineage>
        <taxon>Bacteria</taxon>
        <taxon>Bacillati</taxon>
        <taxon>Actinomycetota</taxon>
        <taxon>Actinomycetes</taxon>
        <taxon>Pseudonocardiales</taxon>
        <taxon>Pseudonocardiaceae</taxon>
        <taxon>Prauserella</taxon>
    </lineage>
</organism>
<feature type="transmembrane region" description="Helical" evidence="1">
    <location>
        <begin position="53"/>
        <end position="73"/>
    </location>
</feature>
<evidence type="ECO:0000313" key="3">
    <source>
        <dbReference type="Proteomes" id="UP000635245"/>
    </source>
</evidence>